<gene>
    <name evidence="3" type="ORF">LEP1GSC202_1166</name>
</gene>
<feature type="domain" description="PhnB-like" evidence="2">
    <location>
        <begin position="30"/>
        <end position="60"/>
    </location>
</feature>
<dbReference type="Gene3D" id="3.30.720.100">
    <property type="match status" value="1"/>
</dbReference>
<dbReference type="EMBL" id="AOGX02000015">
    <property type="protein sequence ID" value="EOQ89882.1"/>
    <property type="molecule type" value="Genomic_DNA"/>
</dbReference>
<sequence>MATPKKKKNIAKKKSPKIKTTVNSKSSSPITPFLMFNANLEEVTNFYTGIFKQSKVISVNPM</sequence>
<dbReference type="GO" id="GO:0008168">
    <property type="term" value="F:methyltransferase activity"/>
    <property type="evidence" value="ECO:0007669"/>
    <property type="project" value="UniProtKB-KW"/>
</dbReference>
<dbReference type="GO" id="GO:0032259">
    <property type="term" value="P:methylation"/>
    <property type="evidence" value="ECO:0007669"/>
    <property type="project" value="UniProtKB-KW"/>
</dbReference>
<keyword evidence="3" id="KW-0808">Transferase</keyword>
<proteinExistence type="predicted"/>
<evidence type="ECO:0000313" key="3">
    <source>
        <dbReference type="EMBL" id="EOQ89882.1"/>
    </source>
</evidence>
<evidence type="ECO:0000256" key="1">
    <source>
        <dbReference type="SAM" id="MobiDB-lite"/>
    </source>
</evidence>
<dbReference type="Pfam" id="PF06983">
    <property type="entry name" value="3-dmu-9_3-mt"/>
    <property type="match status" value="1"/>
</dbReference>
<dbReference type="AlphaFoldDB" id="A0A5E8HG40"/>
<accession>A0A5E8HG40</accession>
<feature type="compositionally biased region" description="Basic residues" evidence="1">
    <location>
        <begin position="1"/>
        <end position="17"/>
    </location>
</feature>
<dbReference type="InterPro" id="IPR028973">
    <property type="entry name" value="PhnB-like"/>
</dbReference>
<keyword evidence="3" id="KW-0489">Methyltransferase</keyword>
<reference evidence="3 4" key="1">
    <citation type="submission" date="2013-04" db="EMBL/GenBank/DDBJ databases">
        <authorList>
            <person name="Harkins D.M."/>
            <person name="Durkin A.S."/>
            <person name="Brinkac L.M."/>
            <person name="Haft D.H."/>
            <person name="Selengut J.D."/>
            <person name="Sanka R."/>
            <person name="DePew J."/>
            <person name="Purushe J."/>
            <person name="Hartskeerl R.A."/>
            <person name="Ahmed A."/>
            <person name="van der Linden H."/>
            <person name="Goris M.G.A."/>
            <person name="Vinetz J.M."/>
            <person name="Sutton G.G."/>
            <person name="Nierman W.C."/>
            <person name="Fouts D.E."/>
        </authorList>
    </citation>
    <scope>NUCLEOTIDE SEQUENCE [LARGE SCALE GENOMIC DNA]</scope>
    <source>
        <strain evidence="3 4">Sao Paulo</strain>
    </source>
</reference>
<feature type="region of interest" description="Disordered" evidence="1">
    <location>
        <begin position="1"/>
        <end position="27"/>
    </location>
</feature>
<dbReference type="Proteomes" id="UP000013996">
    <property type="component" value="Unassembled WGS sequence"/>
</dbReference>
<evidence type="ECO:0000313" key="4">
    <source>
        <dbReference type="Proteomes" id="UP000013996"/>
    </source>
</evidence>
<evidence type="ECO:0000259" key="2">
    <source>
        <dbReference type="Pfam" id="PF06983"/>
    </source>
</evidence>
<comment type="caution">
    <text evidence="3">The sequence shown here is derived from an EMBL/GenBank/DDBJ whole genome shotgun (WGS) entry which is preliminary data.</text>
</comment>
<dbReference type="STRING" id="1249483.LEP1GSC202_1166"/>
<organism evidence="3 4">
    <name type="scientific">Leptospira yanagawae serovar Saopaulo str. Sao Paulo = ATCC 700523</name>
    <dbReference type="NCBI Taxonomy" id="1249483"/>
    <lineage>
        <taxon>Bacteria</taxon>
        <taxon>Pseudomonadati</taxon>
        <taxon>Spirochaetota</taxon>
        <taxon>Spirochaetia</taxon>
        <taxon>Leptospirales</taxon>
        <taxon>Leptospiraceae</taxon>
        <taxon>Leptospira</taxon>
    </lineage>
</organism>
<protein>
    <submittedName>
        <fullName evidence="3">3-demethylubiquinone-9 3-methyltransferase domain protein</fullName>
    </submittedName>
</protein>
<keyword evidence="3" id="KW-0830">Ubiquinone</keyword>
<name>A0A5E8HG40_9LEPT</name>